<dbReference type="Proteomes" id="UP000826271">
    <property type="component" value="Unassembled WGS sequence"/>
</dbReference>
<reference evidence="1" key="1">
    <citation type="submission" date="2019-10" db="EMBL/GenBank/DDBJ databases">
        <authorList>
            <person name="Zhang R."/>
            <person name="Pan Y."/>
            <person name="Wang J."/>
            <person name="Ma R."/>
            <person name="Yu S."/>
        </authorList>
    </citation>
    <scope>NUCLEOTIDE SEQUENCE</scope>
    <source>
        <strain evidence="1">LA-IB0</strain>
        <tissue evidence="1">Leaf</tissue>
    </source>
</reference>
<comment type="caution">
    <text evidence="1">The sequence shown here is derived from an EMBL/GenBank/DDBJ whole genome shotgun (WGS) entry which is preliminary data.</text>
</comment>
<gene>
    <name evidence="1" type="ORF">BUALT_Bualt11G0112000</name>
</gene>
<dbReference type="EMBL" id="WHWC01000011">
    <property type="protein sequence ID" value="KAG8374252.1"/>
    <property type="molecule type" value="Genomic_DNA"/>
</dbReference>
<keyword evidence="2" id="KW-1185">Reference proteome</keyword>
<organism evidence="1 2">
    <name type="scientific">Buddleja alternifolia</name>
    <dbReference type="NCBI Taxonomy" id="168488"/>
    <lineage>
        <taxon>Eukaryota</taxon>
        <taxon>Viridiplantae</taxon>
        <taxon>Streptophyta</taxon>
        <taxon>Embryophyta</taxon>
        <taxon>Tracheophyta</taxon>
        <taxon>Spermatophyta</taxon>
        <taxon>Magnoliopsida</taxon>
        <taxon>eudicotyledons</taxon>
        <taxon>Gunneridae</taxon>
        <taxon>Pentapetalae</taxon>
        <taxon>asterids</taxon>
        <taxon>lamiids</taxon>
        <taxon>Lamiales</taxon>
        <taxon>Scrophulariaceae</taxon>
        <taxon>Buddlejeae</taxon>
        <taxon>Buddleja</taxon>
    </lineage>
</organism>
<evidence type="ECO:0000313" key="2">
    <source>
        <dbReference type="Proteomes" id="UP000826271"/>
    </source>
</evidence>
<name>A0AAV6X2S0_9LAMI</name>
<protein>
    <submittedName>
        <fullName evidence="1">Uncharacterized protein</fullName>
    </submittedName>
</protein>
<dbReference type="AlphaFoldDB" id="A0AAV6X2S0"/>
<sequence length="127" mass="14608">MLYFFFLKKHQEKKRKKKLRIILCTFQSGNWNAMEFKARIIGFLILFLLLSGPGFSKARLHVKNAGSDIYEIDYRGPETHTYIPPPNRDRAGPGPGSTIRLAWPVTSPKFLRPNEMGRKLELTKGSD</sequence>
<evidence type="ECO:0000313" key="1">
    <source>
        <dbReference type="EMBL" id="KAG8374252.1"/>
    </source>
</evidence>
<proteinExistence type="predicted"/>
<accession>A0AAV6X2S0</accession>